<dbReference type="GO" id="GO:0000270">
    <property type="term" value="P:peptidoglycan metabolic process"/>
    <property type="evidence" value="ECO:0007669"/>
    <property type="project" value="TreeGrafter"/>
</dbReference>
<dbReference type="PANTHER" id="PTHR30023">
    <property type="entry name" value="D-ALANYL-D-ALANINE CARBOXYPEPTIDASE"/>
    <property type="match status" value="1"/>
</dbReference>
<dbReference type="PROSITE" id="PS51257">
    <property type="entry name" value="PROKAR_LIPOPROTEIN"/>
    <property type="match status" value="1"/>
</dbReference>
<dbReference type="Proteomes" id="UP000321805">
    <property type="component" value="Chromosome"/>
</dbReference>
<organism evidence="4 5">
    <name type="scientific">Baekduia soli</name>
    <dbReference type="NCBI Taxonomy" id="496014"/>
    <lineage>
        <taxon>Bacteria</taxon>
        <taxon>Bacillati</taxon>
        <taxon>Actinomycetota</taxon>
        <taxon>Thermoleophilia</taxon>
        <taxon>Solirubrobacterales</taxon>
        <taxon>Baekduiaceae</taxon>
        <taxon>Baekduia</taxon>
    </lineage>
</organism>
<dbReference type="KEGG" id="bsol:FSW04_09685"/>
<evidence type="ECO:0008006" key="6">
    <source>
        <dbReference type="Google" id="ProtNLM"/>
    </source>
</evidence>
<dbReference type="InterPro" id="IPR012338">
    <property type="entry name" value="Beta-lactam/transpept-like"/>
</dbReference>
<dbReference type="GO" id="GO:0006508">
    <property type="term" value="P:proteolysis"/>
    <property type="evidence" value="ECO:0007669"/>
    <property type="project" value="InterPro"/>
</dbReference>
<name>A0A5B8U4D1_9ACTN</name>
<dbReference type="AlphaFoldDB" id="A0A5B8U4D1"/>
<accession>A0A5B8U4D1</accession>
<dbReference type="EMBL" id="CP042430">
    <property type="protein sequence ID" value="QEC47811.1"/>
    <property type="molecule type" value="Genomic_DNA"/>
</dbReference>
<dbReference type="Pfam" id="PF02113">
    <property type="entry name" value="Peptidase_S13"/>
    <property type="match status" value="2"/>
</dbReference>
<keyword evidence="5" id="KW-1185">Reference proteome</keyword>
<feature type="signal peptide" evidence="3">
    <location>
        <begin position="1"/>
        <end position="28"/>
    </location>
</feature>
<dbReference type="Gene3D" id="3.40.710.10">
    <property type="entry name" value="DD-peptidase/beta-lactamase superfamily"/>
    <property type="match status" value="1"/>
</dbReference>
<dbReference type="OrthoDB" id="9802627at2"/>
<evidence type="ECO:0000313" key="4">
    <source>
        <dbReference type="EMBL" id="QEC47811.1"/>
    </source>
</evidence>
<proteinExistence type="inferred from homology"/>
<protein>
    <recommendedName>
        <fullName evidence="6">D-alanyl-D-alanine carboxypeptidase/D-alanyl-D-alanine-endopeptidase</fullName>
    </recommendedName>
</protein>
<feature type="chain" id="PRO_5022698227" description="D-alanyl-D-alanine carboxypeptidase/D-alanyl-D-alanine-endopeptidase" evidence="3">
    <location>
        <begin position="29"/>
        <end position="403"/>
    </location>
</feature>
<dbReference type="RefSeq" id="WP_146918689.1">
    <property type="nucleotide sequence ID" value="NZ_CP042430.1"/>
</dbReference>
<evidence type="ECO:0000313" key="5">
    <source>
        <dbReference type="Proteomes" id="UP000321805"/>
    </source>
</evidence>
<reference evidence="4 5" key="1">
    <citation type="journal article" date="2018" name="J. Microbiol.">
        <title>Baekduia soli gen. nov., sp. nov., a novel bacterium isolated from the soil of Baekdu Mountain and proposal of a novel family name, Baekduiaceae fam. nov.</title>
        <authorList>
            <person name="An D.S."/>
            <person name="Siddiqi M.Z."/>
            <person name="Kim K.H."/>
            <person name="Yu H.S."/>
            <person name="Im W.T."/>
        </authorList>
    </citation>
    <scope>NUCLEOTIDE SEQUENCE [LARGE SCALE GENOMIC DNA]</scope>
    <source>
        <strain evidence="4 5">BR7-21</strain>
    </source>
</reference>
<comment type="similarity">
    <text evidence="1">Belongs to the peptidase S13 family.</text>
</comment>
<dbReference type="PANTHER" id="PTHR30023:SF0">
    <property type="entry name" value="PENICILLIN-SENSITIVE CARBOXYPEPTIDASE A"/>
    <property type="match status" value="1"/>
</dbReference>
<dbReference type="Gene3D" id="3.50.80.20">
    <property type="entry name" value="D-Ala-D-Ala carboxypeptidase C, peptidase S13"/>
    <property type="match status" value="1"/>
</dbReference>
<sequence length="403" mass="40075">MRRLRPLTTIAVLAGLAAAACPPAPAVAAQDRGLRNDLGRIARGAGGHGGFAVLDGASGRTLAADGADAVHPLGSTAKLLTTGAALDRLGRGAALTTTVLVTVPADEAGVVAGDLVLRGGGDPTLGEAGLGALADAVQAAGVRVVAGSVVGDESAFDALRGGPAGGGAFDPDLQGVLGALTYDKGRQEPGGTLQTDPARAAAFRLDDLLEAHGIVVGGRPRAGVTPPGALALATASTPLRAVVKITNKTSDDFDAEILAKDVGVASGGGGTTAAGAAAIAAAARRLGAVLRPVDGSGVDRATRGSARQLARYVRRVRTRAALASSLPVAGVDGTLAGRMRTGPAHRRCRAKTGTLPDERVSALAGWCRVGGRTIVFALLREGVRGEAAAKATEDRMVQRIARG</sequence>
<dbReference type="SUPFAM" id="SSF56601">
    <property type="entry name" value="beta-lactamase/transpeptidase-like"/>
    <property type="match status" value="1"/>
</dbReference>
<dbReference type="GO" id="GO:0004185">
    <property type="term" value="F:serine-type carboxypeptidase activity"/>
    <property type="evidence" value="ECO:0007669"/>
    <property type="project" value="InterPro"/>
</dbReference>
<keyword evidence="3" id="KW-0732">Signal</keyword>
<dbReference type="InterPro" id="IPR000667">
    <property type="entry name" value="Peptidase_S13"/>
</dbReference>
<keyword evidence="2" id="KW-0378">Hydrolase</keyword>
<evidence type="ECO:0000256" key="1">
    <source>
        <dbReference type="ARBA" id="ARBA00006096"/>
    </source>
</evidence>
<evidence type="ECO:0000256" key="2">
    <source>
        <dbReference type="ARBA" id="ARBA00022801"/>
    </source>
</evidence>
<evidence type="ECO:0000256" key="3">
    <source>
        <dbReference type="SAM" id="SignalP"/>
    </source>
</evidence>
<gene>
    <name evidence="4" type="ORF">FSW04_09685</name>
</gene>